<sequence>MSEADYHPLPIAAESNKNSETEKYHTFVNLALGLAAITGVELVLVYLPFNEIFIFSVLLSLSLFKFVAVIAWFMHLLYDKLLLTLAFGTGMAIATGTFIALGSLISRSNVDMDAITSF</sequence>
<proteinExistence type="predicted"/>
<evidence type="ECO:0000256" key="1">
    <source>
        <dbReference type="SAM" id="Phobius"/>
    </source>
</evidence>
<organism evidence="2 3">
    <name type="scientific">Thalassobacterium sedimentorum</name>
    <dbReference type="NCBI Taxonomy" id="3041258"/>
    <lineage>
        <taxon>Bacteria</taxon>
        <taxon>Pseudomonadati</taxon>
        <taxon>Verrucomicrobiota</taxon>
        <taxon>Opitutia</taxon>
        <taxon>Puniceicoccales</taxon>
        <taxon>Coraliomargaritaceae</taxon>
        <taxon>Thalassobacterium</taxon>
    </lineage>
</organism>
<accession>A0ABU1AKZ7</accession>
<keyword evidence="1" id="KW-0472">Membrane</keyword>
<feature type="transmembrane region" description="Helical" evidence="1">
    <location>
        <begin position="81"/>
        <end position="105"/>
    </location>
</feature>
<keyword evidence="1" id="KW-0812">Transmembrane</keyword>
<dbReference type="EMBL" id="JARXIC010000009">
    <property type="protein sequence ID" value="MDQ8194258.1"/>
    <property type="molecule type" value="Genomic_DNA"/>
</dbReference>
<reference evidence="2 3" key="1">
    <citation type="submission" date="2023-04" db="EMBL/GenBank/DDBJ databases">
        <title>A novel bacteria isolated from coastal sediment.</title>
        <authorList>
            <person name="Liu X.-J."/>
            <person name="Du Z.-J."/>
        </authorList>
    </citation>
    <scope>NUCLEOTIDE SEQUENCE [LARGE SCALE GENOMIC DNA]</scope>
    <source>
        <strain evidence="2 3">SDUM461004</strain>
    </source>
</reference>
<evidence type="ECO:0000313" key="3">
    <source>
        <dbReference type="Proteomes" id="UP001243717"/>
    </source>
</evidence>
<evidence type="ECO:0008006" key="4">
    <source>
        <dbReference type="Google" id="ProtNLM"/>
    </source>
</evidence>
<feature type="transmembrane region" description="Helical" evidence="1">
    <location>
        <begin position="53"/>
        <end position="74"/>
    </location>
</feature>
<keyword evidence="3" id="KW-1185">Reference proteome</keyword>
<keyword evidence="1" id="KW-1133">Transmembrane helix</keyword>
<evidence type="ECO:0000313" key="2">
    <source>
        <dbReference type="EMBL" id="MDQ8194258.1"/>
    </source>
</evidence>
<gene>
    <name evidence="2" type="ORF">QEH59_07465</name>
</gene>
<protein>
    <recommendedName>
        <fullName evidence="4">Cytochrome C oxidase subunit IV</fullName>
    </recommendedName>
</protein>
<comment type="caution">
    <text evidence="2">The sequence shown here is derived from an EMBL/GenBank/DDBJ whole genome shotgun (WGS) entry which is preliminary data.</text>
</comment>
<feature type="transmembrane region" description="Helical" evidence="1">
    <location>
        <begin position="27"/>
        <end position="47"/>
    </location>
</feature>
<name>A0ABU1AKZ7_9BACT</name>
<dbReference type="Proteomes" id="UP001243717">
    <property type="component" value="Unassembled WGS sequence"/>
</dbReference>
<dbReference type="RefSeq" id="WP_308984738.1">
    <property type="nucleotide sequence ID" value="NZ_JARXIC010000009.1"/>
</dbReference>